<dbReference type="Proteomes" id="UP001224775">
    <property type="component" value="Unassembled WGS sequence"/>
</dbReference>
<dbReference type="EMBL" id="JATAAI010000030">
    <property type="protein sequence ID" value="KAK1736143.1"/>
    <property type="molecule type" value="Genomic_DNA"/>
</dbReference>
<protein>
    <recommendedName>
        <fullName evidence="4">Trafficking protein particle complex subunit 11 domain-containing protein</fullName>
    </recommendedName>
</protein>
<accession>A0AAD8XZ57</accession>
<comment type="caution">
    <text evidence="2">The sequence shown here is derived from an EMBL/GenBank/DDBJ whole genome shotgun (WGS) entry which is preliminary data.</text>
</comment>
<feature type="region of interest" description="Disordered" evidence="1">
    <location>
        <begin position="1145"/>
        <end position="1207"/>
    </location>
</feature>
<keyword evidence="3" id="KW-1185">Reference proteome</keyword>
<reference evidence="2" key="1">
    <citation type="submission" date="2023-06" db="EMBL/GenBank/DDBJ databases">
        <title>Survivors Of The Sea: Transcriptome response of Skeletonema marinoi to long-term dormancy.</title>
        <authorList>
            <person name="Pinder M.I.M."/>
            <person name="Kourtchenko O."/>
            <person name="Robertson E.K."/>
            <person name="Larsson T."/>
            <person name="Maumus F."/>
            <person name="Osuna-Cruz C.M."/>
            <person name="Vancaester E."/>
            <person name="Stenow R."/>
            <person name="Vandepoele K."/>
            <person name="Ploug H."/>
            <person name="Bruchert V."/>
            <person name="Godhe A."/>
            <person name="Topel M."/>
        </authorList>
    </citation>
    <scope>NUCLEOTIDE SEQUENCE</scope>
    <source>
        <strain evidence="2">R05AC</strain>
    </source>
</reference>
<dbReference type="PANTHER" id="PTHR14374:SF0">
    <property type="entry name" value="TRAFFICKING PROTEIN PARTICLE COMPLEX SUBUNIT 11"/>
    <property type="match status" value="1"/>
</dbReference>
<dbReference type="PANTHER" id="PTHR14374">
    <property type="entry name" value="FOIE GRAS"/>
    <property type="match status" value="1"/>
</dbReference>
<gene>
    <name evidence="2" type="ORF">QTG54_013279</name>
</gene>
<sequence>MTDRSSLVEGASSSISPMSGAANGADIRPVIYVVNATVGGSNKNSDDEPGNLQPTRSDEKDNSLYQSFLTALQSSNNTNIDETISAHSTVGRWRQSHGSSGAEIHTPSVTNIAIDVDNDSNASSTAADPIYSKDNPQINFMSRRARVISVNRRYAFPPSKCPQGKMNGMSSMIGETQGSVGNAWLSSYNVQNEGILPEGWVEKHTNVLPSALVVVTTINETSINNCDVDRHVIQAVEDFRMTLSEKRSVPIHLVCLTNCVVGGQNSNRARDQQVAILKEKICEECYLPQSQVYLLNYPTDLEPDEFETAVLRSPYRSGTQDAPNNDGAKPVIMNPHLRQLDRSLRDSSALYYSRLAEAQERKLSLWRNRYHSSNSSFEVNTLIAGIRCARYALKVATLREFQMRTGAASTWSSVNNGGAKWTDKGSLCMRFYEEAYRWVIEMHRRAVTWRATSNNSGSDLMTPRNNVSSNQGMSPNITQSPGGGIGVELPLPSFPSEVPEPPSMVISTPPTGTSAKGSGLTKDIVLYTNLWQQCRAVASIINSKLLCIANASNSSDTVNQWKRHRLIFLASPQGIRDYNPNQHDDFFGPLWYRMLFATEELHIYACTVEEQLRRDMMISSKNGTTMPKPSYHQTTAPWKIYSELAEAIMGLGAEMKRQKKESSAASDMDVESIGNFVGSKAAGEAHLKNESQRDHKGIALEYILHALDLFEVAKNSAEPLITIGDSKVTSASVRLHYLAGRLLMSIDNPVGGAVHLKIAADRTKNWPSLQLSIQRALRVCEERCLVIDDEQSSKSARAEESRISCAKLLFEPETCAMLSDKEIRQAQNKSWELGCKDIVWKDDASGKSRPPFDFALSFLESTHATSGDSVWACLSIKTHVDFQLFAKTIKLITSVGNFKVSSTDLCFDKAQLQSWLKSSPSASGHAQVNFSDGVQFTPNEVAFILTEISLPTDFSSVALGGTAIGNNFYTPKSGKITNMGLTHAAGNICESLQEKVTLNGKPVPISSLPESSASFLGGIPFVCHGVEMELGSPGGNTSSQSNMRLRVEKSLLLTPLGRSGNQQLQMEECGYMAHAWSRPDHQLWCLGPRCLRILGPRPQMDITNLTEPHTNGIAIEGTVNRIMFQLQAGADVDCRGVRLSIRCRNSSGATSSDAADDLTSEGVTPVEPGRSPFFVKRSDNDNSSQVDEEDNTPLPKGWEPRKDVSVDESSVTSSVIAPHLEAGKSMLLPLDLFRPLHQTGDSPESDSCMTSYEITISYRQVRTIKGISQSSDLGDQVVVIRSGTVTWISPFTAEFSPINGNQKSFPCGIKHSSNMVQSASDDPSISSPLIAADGERIRMRCHLKAKELGSKVAANIEHILNENEPNEEQKYLYSSADSNLFFAQSEQGSKLSLAYSITAKTSANVSGAMCLGAISIGWKPAGLSLSSEMASTDGNNSMLDEFGLAHGPLILSNIAPMKFYGPRCHVLDAPFKAKMLKCPSAPKVGTPFRVSYQVTNQTAKSQTLQLSMNSNQRGDAVPASNSELLIAGKMQGEAQMGPWEEKVFSFTFMSMIAGKVSRPQLSVSSGRHQTWVINESNNLSSQTLFVLP</sequence>
<evidence type="ECO:0000313" key="2">
    <source>
        <dbReference type="EMBL" id="KAK1736143.1"/>
    </source>
</evidence>
<evidence type="ECO:0008006" key="4">
    <source>
        <dbReference type="Google" id="ProtNLM"/>
    </source>
</evidence>
<feature type="region of interest" description="Disordered" evidence="1">
    <location>
        <begin position="38"/>
        <end position="59"/>
    </location>
</feature>
<feature type="region of interest" description="Disordered" evidence="1">
    <location>
        <begin position="1"/>
        <end position="21"/>
    </location>
</feature>
<name>A0AAD8XZ57_9STRA</name>
<evidence type="ECO:0000313" key="3">
    <source>
        <dbReference type="Proteomes" id="UP001224775"/>
    </source>
</evidence>
<evidence type="ECO:0000256" key="1">
    <source>
        <dbReference type="SAM" id="MobiDB-lite"/>
    </source>
</evidence>
<organism evidence="2 3">
    <name type="scientific">Skeletonema marinoi</name>
    <dbReference type="NCBI Taxonomy" id="267567"/>
    <lineage>
        <taxon>Eukaryota</taxon>
        <taxon>Sar</taxon>
        <taxon>Stramenopiles</taxon>
        <taxon>Ochrophyta</taxon>
        <taxon>Bacillariophyta</taxon>
        <taxon>Coscinodiscophyceae</taxon>
        <taxon>Thalassiosirophycidae</taxon>
        <taxon>Thalassiosirales</taxon>
        <taxon>Skeletonemataceae</taxon>
        <taxon>Skeletonema</taxon>
        <taxon>Skeletonema marinoi-dohrnii complex</taxon>
    </lineage>
</organism>
<proteinExistence type="predicted"/>